<gene>
    <name evidence="2" type="ORF">PCASD_03193</name>
</gene>
<protein>
    <submittedName>
        <fullName evidence="2">Uncharacterized protein</fullName>
    </submittedName>
</protein>
<sequence length="135" mass="14683">MGPTLDGRKSTLPSSVFFWCLNGANISPRLHLTPAEREPFVLSQLPHLYFTGEQLAATVRDPDDGPTRAPRDLKAHQMMDDHPGDLARACRSRLPPTPVPSPPSPSCRSTKTNSAQLPEKLSLSLDIDAAGDDED</sequence>
<feature type="region of interest" description="Disordered" evidence="1">
    <location>
        <begin position="58"/>
        <end position="135"/>
    </location>
</feature>
<dbReference type="EMBL" id="PGCI01000021">
    <property type="protein sequence ID" value="PLW48753.1"/>
    <property type="molecule type" value="Genomic_DNA"/>
</dbReference>
<reference evidence="2 3" key="1">
    <citation type="submission" date="2017-11" db="EMBL/GenBank/DDBJ databases">
        <title>De novo assembly and phasing of dikaryotic genomes from two isolates of Puccinia coronata f. sp. avenae, the causal agent of oat crown rust.</title>
        <authorList>
            <person name="Miller M.E."/>
            <person name="Zhang Y."/>
            <person name="Omidvar V."/>
            <person name="Sperschneider J."/>
            <person name="Schwessinger B."/>
            <person name="Raley C."/>
            <person name="Palmer J.M."/>
            <person name="Garnica D."/>
            <person name="Upadhyaya N."/>
            <person name="Rathjen J."/>
            <person name="Taylor J.M."/>
            <person name="Park R.F."/>
            <person name="Dodds P.N."/>
            <person name="Hirsch C.D."/>
            <person name="Kianian S.F."/>
            <person name="Figueroa M."/>
        </authorList>
    </citation>
    <scope>NUCLEOTIDE SEQUENCE [LARGE SCALE GENOMIC DNA]</scope>
    <source>
        <strain evidence="2">12SD80</strain>
    </source>
</reference>
<evidence type="ECO:0000256" key="1">
    <source>
        <dbReference type="SAM" id="MobiDB-lite"/>
    </source>
</evidence>
<name>A0A2N5VFI1_9BASI</name>
<accession>A0A2N5VFI1</accession>
<evidence type="ECO:0000313" key="2">
    <source>
        <dbReference type="EMBL" id="PLW48753.1"/>
    </source>
</evidence>
<feature type="compositionally biased region" description="Basic and acidic residues" evidence="1">
    <location>
        <begin position="60"/>
        <end position="85"/>
    </location>
</feature>
<dbReference type="Proteomes" id="UP000235392">
    <property type="component" value="Unassembled WGS sequence"/>
</dbReference>
<proteinExistence type="predicted"/>
<comment type="caution">
    <text evidence="2">The sequence shown here is derived from an EMBL/GenBank/DDBJ whole genome shotgun (WGS) entry which is preliminary data.</text>
</comment>
<organism evidence="2 3">
    <name type="scientific">Puccinia coronata f. sp. avenae</name>
    <dbReference type="NCBI Taxonomy" id="200324"/>
    <lineage>
        <taxon>Eukaryota</taxon>
        <taxon>Fungi</taxon>
        <taxon>Dikarya</taxon>
        <taxon>Basidiomycota</taxon>
        <taxon>Pucciniomycotina</taxon>
        <taxon>Pucciniomycetes</taxon>
        <taxon>Pucciniales</taxon>
        <taxon>Pucciniaceae</taxon>
        <taxon>Puccinia</taxon>
    </lineage>
</organism>
<evidence type="ECO:0000313" key="3">
    <source>
        <dbReference type="Proteomes" id="UP000235392"/>
    </source>
</evidence>
<dbReference type="AlphaFoldDB" id="A0A2N5VFI1"/>
<feature type="compositionally biased region" description="Pro residues" evidence="1">
    <location>
        <begin position="95"/>
        <end position="105"/>
    </location>
</feature>